<evidence type="ECO:0000256" key="1">
    <source>
        <dbReference type="SAM" id="Phobius"/>
    </source>
</evidence>
<gene>
    <name evidence="2" type="ORF">TL5118_00958</name>
    <name evidence="3" type="ORF">TL5120_00191</name>
</gene>
<keyword evidence="1" id="KW-0812">Transmembrane</keyword>
<evidence type="ECO:0000313" key="4">
    <source>
        <dbReference type="Proteomes" id="UP000051086"/>
    </source>
</evidence>
<evidence type="ECO:0000313" key="3">
    <source>
        <dbReference type="EMBL" id="CUH70415.1"/>
    </source>
</evidence>
<dbReference type="Proteomes" id="UP000051086">
    <property type="component" value="Unassembled WGS sequence"/>
</dbReference>
<dbReference type="EMBL" id="CYSB01000014">
    <property type="protein sequence ID" value="CUH64647.1"/>
    <property type="molecule type" value="Genomic_DNA"/>
</dbReference>
<sequence length="52" mass="5488">MLMIMSLVVGTLCLILSRSLFHGLRQRRVEQAQLGIGLTGGALVGLPVVVVA</sequence>
<keyword evidence="1" id="KW-0472">Membrane</keyword>
<organism evidence="3 5">
    <name type="scientific">Thalassovita autumnalis</name>
    <dbReference type="NCBI Taxonomy" id="2072972"/>
    <lineage>
        <taxon>Bacteria</taxon>
        <taxon>Pseudomonadati</taxon>
        <taxon>Pseudomonadota</taxon>
        <taxon>Alphaproteobacteria</taxon>
        <taxon>Rhodobacterales</taxon>
        <taxon>Roseobacteraceae</taxon>
        <taxon>Thalassovita</taxon>
    </lineage>
</organism>
<proteinExistence type="predicted"/>
<keyword evidence="1" id="KW-1133">Transmembrane helix</keyword>
<name>A0A0P1F902_9RHOB</name>
<protein>
    <submittedName>
        <fullName evidence="3">Uncharacterized protein</fullName>
    </submittedName>
</protein>
<feature type="transmembrane region" description="Helical" evidence="1">
    <location>
        <begin position="31"/>
        <end position="51"/>
    </location>
</feature>
<evidence type="ECO:0000313" key="5">
    <source>
        <dbReference type="Proteomes" id="UP000051887"/>
    </source>
</evidence>
<reference evidence="3 5" key="1">
    <citation type="submission" date="2015-09" db="EMBL/GenBank/DDBJ databases">
        <authorList>
            <consortium name="Swine Surveillance"/>
        </authorList>
    </citation>
    <scope>NUCLEOTIDE SEQUENCE [LARGE SCALE GENOMIC DNA]</scope>
    <source>
        <strain evidence="3 5">5120</strain>
    </source>
</reference>
<dbReference type="EMBL" id="CYSC01000004">
    <property type="protein sequence ID" value="CUH70415.1"/>
    <property type="molecule type" value="Genomic_DNA"/>
</dbReference>
<evidence type="ECO:0000313" key="2">
    <source>
        <dbReference type="EMBL" id="CUH64647.1"/>
    </source>
</evidence>
<dbReference type="AlphaFoldDB" id="A0A0P1F902"/>
<accession>A0A0P1F902</accession>
<dbReference type="Proteomes" id="UP000051887">
    <property type="component" value="Unassembled WGS sequence"/>
</dbReference>
<keyword evidence="4" id="KW-1185">Reference proteome</keyword>
<reference evidence="2 4" key="2">
    <citation type="submission" date="2015-09" db="EMBL/GenBank/DDBJ databases">
        <authorList>
            <person name="Rodrigo-Torres L."/>
            <person name="Arahal D.R."/>
        </authorList>
    </citation>
    <scope>NUCLEOTIDE SEQUENCE [LARGE SCALE GENOMIC DNA]</scope>
    <source>
        <strain evidence="2 4">CECT 5118</strain>
    </source>
</reference>